<dbReference type="Proteomes" id="UP000020103">
    <property type="component" value="Unassembled WGS sequence"/>
</dbReference>
<keyword evidence="1" id="KW-0175">Coiled coil</keyword>
<comment type="caution">
    <text evidence="2">The sequence shown here is derived from an EMBL/GenBank/DDBJ whole genome shotgun (WGS) entry which is preliminary data.</text>
</comment>
<evidence type="ECO:0000313" key="2">
    <source>
        <dbReference type="EMBL" id="EUA46577.1"/>
    </source>
</evidence>
<organism evidence="2 3">
    <name type="scientific">Mycobacteroides abscessus 21</name>
    <dbReference type="NCBI Taxonomy" id="1299324"/>
    <lineage>
        <taxon>Bacteria</taxon>
        <taxon>Bacillati</taxon>
        <taxon>Actinomycetota</taxon>
        <taxon>Actinomycetes</taxon>
        <taxon>Mycobacteriales</taxon>
        <taxon>Mycobacteriaceae</taxon>
        <taxon>Mycobacteroides</taxon>
        <taxon>Mycobacteroides abscessus</taxon>
    </lineage>
</organism>
<name>A0A829Q2U2_9MYCO</name>
<sequence length="170" mass="18319">MIWRSQRPWASIINSGLVRGSLVGRSGSLAGNVGSSTGCSGMMAFQVPGNACLSCGHFATDRTHLDELRNQLTSTEELLAQRRRLFAERTGRELTDENIWVSERLREISSIQAIIARLNNQVDALADNQSGGIAVAGAATAGRRPQLPILTGGAHETTISHADTRRHSDD</sequence>
<accession>A0A829Q2U2</accession>
<feature type="coiled-coil region" evidence="1">
    <location>
        <begin position="65"/>
        <end position="128"/>
    </location>
</feature>
<evidence type="ECO:0000313" key="3">
    <source>
        <dbReference type="Proteomes" id="UP000020103"/>
    </source>
</evidence>
<protein>
    <submittedName>
        <fullName evidence="2">Phage integrase family domain protein</fullName>
    </submittedName>
</protein>
<dbReference type="EMBL" id="JAOF01000001">
    <property type="protein sequence ID" value="EUA46577.1"/>
    <property type="molecule type" value="Genomic_DNA"/>
</dbReference>
<proteinExistence type="predicted"/>
<gene>
    <name evidence="2" type="ORF">I543_0076</name>
</gene>
<dbReference type="AlphaFoldDB" id="A0A829Q2U2"/>
<reference evidence="2 3" key="1">
    <citation type="submission" date="2013-12" db="EMBL/GenBank/DDBJ databases">
        <authorList>
            <person name="Madinger N."/>
            <person name="Lenaerts A."/>
            <person name="Ordway D."/>
            <person name="DeGroote M.A."/>
            <person name="Parker T."/>
            <person name="Sizemore C."/>
            <person name="Tallon L.J."/>
            <person name="Sadzewicz L.K."/>
            <person name="Sengamalay N."/>
            <person name="Fraser C.M."/>
            <person name="Hine E."/>
            <person name="Shefchek K.A."/>
            <person name="Das S.P."/>
            <person name="Tettelin H."/>
        </authorList>
    </citation>
    <scope>NUCLEOTIDE SEQUENCE [LARGE SCALE GENOMIC DNA]</scope>
    <source>
        <strain evidence="2 3">21</strain>
    </source>
</reference>
<evidence type="ECO:0000256" key="1">
    <source>
        <dbReference type="SAM" id="Coils"/>
    </source>
</evidence>